<dbReference type="RefSeq" id="WP_310077956.1">
    <property type="nucleotide sequence ID" value="NZ_JAVDSC010000012.1"/>
</dbReference>
<organism evidence="1 2">
    <name type="scientific">Acinetobacter lwoffii</name>
    <dbReference type="NCBI Taxonomy" id="28090"/>
    <lineage>
        <taxon>Bacteria</taxon>
        <taxon>Pseudomonadati</taxon>
        <taxon>Pseudomonadota</taxon>
        <taxon>Gammaproteobacteria</taxon>
        <taxon>Moraxellales</taxon>
        <taxon>Moraxellaceae</taxon>
        <taxon>Acinetobacter</taxon>
    </lineage>
</organism>
<proteinExistence type="predicted"/>
<accession>A0AAW8LPU7</accession>
<dbReference type="AlphaFoldDB" id="A0AAW8LPU7"/>
<gene>
    <name evidence="1" type="ORF">J2X86_002493</name>
</gene>
<name>A0AAW8LPU7_ACILW</name>
<dbReference type="Proteomes" id="UP001262767">
    <property type="component" value="Unassembled WGS sequence"/>
</dbReference>
<comment type="caution">
    <text evidence="1">The sequence shown here is derived from an EMBL/GenBank/DDBJ whole genome shotgun (WGS) entry which is preliminary data.</text>
</comment>
<sequence>MSRNKQTKYDWTNVPADINWLATYEFGDVAWGYVNQPYRKPDSGIWHETGGEWRHRVPVAPYAGHWTQSLEKRPMESKHA</sequence>
<evidence type="ECO:0000313" key="2">
    <source>
        <dbReference type="Proteomes" id="UP001262767"/>
    </source>
</evidence>
<dbReference type="EMBL" id="JAVDSC010000012">
    <property type="protein sequence ID" value="MDR6630438.1"/>
    <property type="molecule type" value="Genomic_DNA"/>
</dbReference>
<reference evidence="1" key="1">
    <citation type="submission" date="2023-07" db="EMBL/GenBank/DDBJ databases">
        <title>Sorghum-associated microbial communities from plants grown in Nebraska, USA.</title>
        <authorList>
            <person name="Schachtman D."/>
        </authorList>
    </citation>
    <scope>NUCLEOTIDE SEQUENCE</scope>
    <source>
        <strain evidence="1">BE44</strain>
    </source>
</reference>
<evidence type="ECO:0000313" key="1">
    <source>
        <dbReference type="EMBL" id="MDR6630438.1"/>
    </source>
</evidence>
<protein>
    <submittedName>
        <fullName evidence="1">Cupin superfamily protein</fullName>
    </submittedName>
</protein>